<evidence type="ECO:0000256" key="1">
    <source>
        <dbReference type="ARBA" id="ARBA00004123"/>
    </source>
</evidence>
<feature type="non-terminal residue" evidence="3">
    <location>
        <position position="227"/>
    </location>
</feature>
<dbReference type="PANTHER" id="PTHR12565">
    <property type="entry name" value="STEROL REGULATORY ELEMENT-BINDING PROTEIN"/>
    <property type="match status" value="1"/>
</dbReference>
<evidence type="ECO:0000256" key="2">
    <source>
        <dbReference type="ARBA" id="ARBA00023242"/>
    </source>
</evidence>
<dbReference type="GO" id="GO:0003700">
    <property type="term" value="F:DNA-binding transcription factor activity"/>
    <property type="evidence" value="ECO:0007669"/>
    <property type="project" value="TreeGrafter"/>
</dbReference>
<dbReference type="InterPro" id="IPR024097">
    <property type="entry name" value="bHLH_ZIP_TF"/>
</dbReference>
<reference evidence="3" key="1">
    <citation type="submission" date="2022-06" db="EMBL/GenBank/DDBJ databases">
        <title>Uncovering the hologenomic basis of an extraordinary plant invasion.</title>
        <authorList>
            <person name="Bieker V.C."/>
            <person name="Martin M.D."/>
            <person name="Gilbert T."/>
            <person name="Hodgins K."/>
            <person name="Battlay P."/>
            <person name="Petersen B."/>
            <person name="Wilson J."/>
        </authorList>
    </citation>
    <scope>NUCLEOTIDE SEQUENCE</scope>
    <source>
        <strain evidence="3">AA19_3_7</strain>
        <tissue evidence="3">Leaf</tissue>
    </source>
</reference>
<dbReference type="PANTHER" id="PTHR12565:SF312">
    <property type="entry name" value="TRANSCRIPTION FACTOR BHLH74"/>
    <property type="match status" value="1"/>
</dbReference>
<accession>A0AAD5C3N7</accession>
<keyword evidence="2" id="KW-0539">Nucleus</keyword>
<sequence>SKAFIRLCSLALEKPYISHHRRLPYSHRIIATAYFTTANITSPLKIVISSLSISSAYGLMDLLKDLAFWDIMVRGVRRMPLGERAYLFNNLRLIVFLGLVEGIHQGTINEYPHKQMGIHAKDNSDNGGAHKENYIYVRDKRGRATNNNSLGGRVKSRFIQVTREMFGERMKLLQEHVPGCNKINYTQQNSYCVLLESIVYLFWLTVTGKAVLLDEIINYVQSLQQQV</sequence>
<comment type="subcellular location">
    <subcellularLocation>
        <location evidence="1">Nucleus</location>
    </subcellularLocation>
</comment>
<organism evidence="3 4">
    <name type="scientific">Ambrosia artemisiifolia</name>
    <name type="common">Common ragweed</name>
    <dbReference type="NCBI Taxonomy" id="4212"/>
    <lineage>
        <taxon>Eukaryota</taxon>
        <taxon>Viridiplantae</taxon>
        <taxon>Streptophyta</taxon>
        <taxon>Embryophyta</taxon>
        <taxon>Tracheophyta</taxon>
        <taxon>Spermatophyta</taxon>
        <taxon>Magnoliopsida</taxon>
        <taxon>eudicotyledons</taxon>
        <taxon>Gunneridae</taxon>
        <taxon>Pentapetalae</taxon>
        <taxon>asterids</taxon>
        <taxon>campanulids</taxon>
        <taxon>Asterales</taxon>
        <taxon>Asteraceae</taxon>
        <taxon>Asteroideae</taxon>
        <taxon>Heliantheae alliance</taxon>
        <taxon>Heliantheae</taxon>
        <taxon>Ambrosia</taxon>
    </lineage>
</organism>
<gene>
    <name evidence="3" type="ORF">M8C21_004368</name>
</gene>
<name>A0AAD5C3N7_AMBAR</name>
<protein>
    <submittedName>
        <fullName evidence="3">Uncharacterized protein</fullName>
    </submittedName>
</protein>
<feature type="non-terminal residue" evidence="3">
    <location>
        <position position="1"/>
    </location>
</feature>
<dbReference type="EMBL" id="JAMZMK010009706">
    <property type="protein sequence ID" value="KAI7734512.1"/>
    <property type="molecule type" value="Genomic_DNA"/>
</dbReference>
<evidence type="ECO:0000313" key="3">
    <source>
        <dbReference type="EMBL" id="KAI7734512.1"/>
    </source>
</evidence>
<keyword evidence="4" id="KW-1185">Reference proteome</keyword>
<proteinExistence type="predicted"/>
<dbReference type="AlphaFoldDB" id="A0AAD5C3N7"/>
<comment type="caution">
    <text evidence="3">The sequence shown here is derived from an EMBL/GenBank/DDBJ whole genome shotgun (WGS) entry which is preliminary data.</text>
</comment>
<dbReference type="GO" id="GO:0005634">
    <property type="term" value="C:nucleus"/>
    <property type="evidence" value="ECO:0007669"/>
    <property type="project" value="UniProtKB-SubCell"/>
</dbReference>
<dbReference type="Proteomes" id="UP001206925">
    <property type="component" value="Unassembled WGS sequence"/>
</dbReference>
<evidence type="ECO:0000313" key="4">
    <source>
        <dbReference type="Proteomes" id="UP001206925"/>
    </source>
</evidence>